<dbReference type="PANTHER" id="PTHR31632:SF2">
    <property type="entry name" value="PLASMA MEMBRANE IRON PERMEASE"/>
    <property type="match status" value="1"/>
</dbReference>
<evidence type="ECO:0000256" key="4">
    <source>
        <dbReference type="ARBA" id="ARBA00022989"/>
    </source>
</evidence>
<comment type="subcellular location">
    <subcellularLocation>
        <location evidence="1">Membrane</location>
        <topology evidence="1">Multi-pass membrane protein</topology>
    </subcellularLocation>
</comment>
<evidence type="ECO:0000256" key="3">
    <source>
        <dbReference type="ARBA" id="ARBA00022692"/>
    </source>
</evidence>
<evidence type="ECO:0000313" key="8">
    <source>
        <dbReference type="Proteomes" id="UP000663623"/>
    </source>
</evidence>
<feature type="transmembrane region" description="Helical" evidence="6">
    <location>
        <begin position="72"/>
        <end position="90"/>
    </location>
</feature>
<dbReference type="Pfam" id="PF03239">
    <property type="entry name" value="FTR1"/>
    <property type="match status" value="1"/>
</dbReference>
<dbReference type="RefSeq" id="WP_207180500.1">
    <property type="nucleotide sequence ID" value="NZ_AP024480.1"/>
</dbReference>
<keyword evidence="3 6" id="KW-0812">Transmembrane</keyword>
<gene>
    <name evidence="7" type="ORF">CaldiYA01_02230</name>
</gene>
<feature type="transmembrane region" description="Helical" evidence="6">
    <location>
        <begin position="38"/>
        <end position="60"/>
    </location>
</feature>
<dbReference type="EMBL" id="AP024480">
    <property type="protein sequence ID" value="BCS80263.1"/>
    <property type="molecule type" value="Genomic_DNA"/>
</dbReference>
<evidence type="ECO:0008006" key="9">
    <source>
        <dbReference type="Google" id="ProtNLM"/>
    </source>
</evidence>
<dbReference type="Proteomes" id="UP000663623">
    <property type="component" value="Chromosome"/>
</dbReference>
<feature type="transmembrane region" description="Helical" evidence="6">
    <location>
        <begin position="145"/>
        <end position="165"/>
    </location>
</feature>
<feature type="transmembrane region" description="Helical" evidence="6">
    <location>
        <begin position="6"/>
        <end position="26"/>
    </location>
</feature>
<dbReference type="PANTHER" id="PTHR31632">
    <property type="entry name" value="IRON TRANSPORTER FTH1"/>
    <property type="match status" value="1"/>
</dbReference>
<evidence type="ECO:0000256" key="2">
    <source>
        <dbReference type="ARBA" id="ARBA00008333"/>
    </source>
</evidence>
<organism evidence="7 8">
    <name type="scientific">Caldicellulosiruptor diazotrophicus</name>
    <dbReference type="NCBI Taxonomy" id="2806205"/>
    <lineage>
        <taxon>Bacteria</taxon>
        <taxon>Bacillati</taxon>
        <taxon>Bacillota</taxon>
        <taxon>Bacillota incertae sedis</taxon>
        <taxon>Caldicellulosiruptorales</taxon>
        <taxon>Caldicellulosiruptoraceae</taxon>
        <taxon>Caldicellulosiruptor</taxon>
    </lineage>
</organism>
<feature type="transmembrane region" description="Helical" evidence="6">
    <location>
        <begin position="211"/>
        <end position="233"/>
    </location>
</feature>
<feature type="transmembrane region" description="Helical" evidence="6">
    <location>
        <begin position="111"/>
        <end position="133"/>
    </location>
</feature>
<sequence length="239" mass="26791">MVQGFVIAFREVFEIILVVVVMIGVIQKLNQKDLLKSLNIGLVLGIVLSALLGIIVFAFYESLEESFEGVEIALKALLVILITWFLTLAIKYQKKDFSQQTYKKVINFQKYSYGIFLLSLVNVLREGAELVIFSLASFSKNKSLTLFYGIGLGIFAAVLLGYFVFKLSNGINIRLFFIVTTLILVIVSSDVLKDLVEEILKEGLKTQNEVIPVALSCVYILVFLVLMISSNIISRQKTE</sequence>
<keyword evidence="8" id="KW-1185">Reference proteome</keyword>
<protein>
    <recommendedName>
        <fullName evidence="9">Iron permease FTR1</fullName>
    </recommendedName>
</protein>
<keyword evidence="5 6" id="KW-0472">Membrane</keyword>
<evidence type="ECO:0000256" key="5">
    <source>
        <dbReference type="ARBA" id="ARBA00023136"/>
    </source>
</evidence>
<proteinExistence type="inferred from homology"/>
<name>A0ABN6E4M9_9FIRM</name>
<evidence type="ECO:0000256" key="6">
    <source>
        <dbReference type="SAM" id="Phobius"/>
    </source>
</evidence>
<evidence type="ECO:0000313" key="7">
    <source>
        <dbReference type="EMBL" id="BCS80263.1"/>
    </source>
</evidence>
<keyword evidence="4 6" id="KW-1133">Transmembrane helix</keyword>
<evidence type="ECO:0000256" key="1">
    <source>
        <dbReference type="ARBA" id="ARBA00004141"/>
    </source>
</evidence>
<dbReference type="InterPro" id="IPR004923">
    <property type="entry name" value="FTR1/Fip1/EfeU"/>
</dbReference>
<feature type="transmembrane region" description="Helical" evidence="6">
    <location>
        <begin position="172"/>
        <end position="191"/>
    </location>
</feature>
<accession>A0ABN6E4M9</accession>
<reference evidence="7 8" key="1">
    <citation type="submission" date="2021-02" db="EMBL/GenBank/DDBJ databases">
        <title>Nitrogen-fixing ability and nitrogen fixation related genes of thermophilic fermentative bacteria in the genus Caldicellulosiruptor.</title>
        <authorList>
            <person name="Chen Y."/>
            <person name="Nishihara A."/>
            <person name="Haruta S."/>
        </authorList>
    </citation>
    <scope>NUCLEOTIDE SEQUENCE [LARGE SCALE GENOMIC DNA]</scope>
    <source>
        <strain evidence="7 8">YA01</strain>
    </source>
</reference>
<comment type="similarity">
    <text evidence="2">Belongs to the oxidase-dependent Fe transporter (OFeT) (TC 9.A.10.1) family.</text>
</comment>